<keyword evidence="1" id="KW-1133">Transmembrane helix</keyword>
<dbReference type="Proteomes" id="UP000446768">
    <property type="component" value="Unassembled WGS sequence"/>
</dbReference>
<dbReference type="SUPFAM" id="SSF81343">
    <property type="entry name" value="Fumarate reductase respiratory complex transmembrane subunits"/>
    <property type="match status" value="1"/>
</dbReference>
<dbReference type="Gene3D" id="1.20.1300.10">
    <property type="entry name" value="Fumarate reductase/succinate dehydrogenase, transmembrane subunit"/>
    <property type="match status" value="1"/>
</dbReference>
<accession>A0A7X2LVN9</accession>
<keyword evidence="1" id="KW-0472">Membrane</keyword>
<protein>
    <submittedName>
        <fullName evidence="2">Uncharacterized protein</fullName>
    </submittedName>
</protein>
<evidence type="ECO:0000256" key="1">
    <source>
        <dbReference type="SAM" id="Phobius"/>
    </source>
</evidence>
<name>A0A7X2LVN9_9BURK</name>
<feature type="transmembrane region" description="Helical" evidence="1">
    <location>
        <begin position="131"/>
        <end position="156"/>
    </location>
</feature>
<comment type="caution">
    <text evidence="2">The sequence shown here is derived from an EMBL/GenBank/DDBJ whole genome shotgun (WGS) entry which is preliminary data.</text>
</comment>
<dbReference type="GO" id="GO:0016020">
    <property type="term" value="C:membrane"/>
    <property type="evidence" value="ECO:0007669"/>
    <property type="project" value="InterPro"/>
</dbReference>
<dbReference type="RefSeq" id="WP_154377687.1">
    <property type="nucleotide sequence ID" value="NZ_WKJJ01000014.1"/>
</dbReference>
<organism evidence="2 3">
    <name type="scientific">Pseudoduganella rivuli</name>
    <dbReference type="NCBI Taxonomy" id="2666085"/>
    <lineage>
        <taxon>Bacteria</taxon>
        <taxon>Pseudomonadati</taxon>
        <taxon>Pseudomonadota</taxon>
        <taxon>Betaproteobacteria</taxon>
        <taxon>Burkholderiales</taxon>
        <taxon>Oxalobacteraceae</taxon>
        <taxon>Telluria group</taxon>
        <taxon>Pseudoduganella</taxon>
    </lineage>
</organism>
<dbReference type="AlphaFoldDB" id="A0A7X2LVN9"/>
<keyword evidence="1" id="KW-0812">Transmembrane</keyword>
<feature type="transmembrane region" description="Helical" evidence="1">
    <location>
        <begin position="18"/>
        <end position="39"/>
    </location>
</feature>
<evidence type="ECO:0000313" key="3">
    <source>
        <dbReference type="Proteomes" id="UP000446768"/>
    </source>
</evidence>
<feature type="transmembrane region" description="Helical" evidence="1">
    <location>
        <begin position="59"/>
        <end position="76"/>
    </location>
</feature>
<reference evidence="2 3" key="1">
    <citation type="submission" date="2019-11" db="EMBL/GenBank/DDBJ databases">
        <title>Novel species isolated from a subtropical stream in China.</title>
        <authorList>
            <person name="Lu H."/>
        </authorList>
    </citation>
    <scope>NUCLEOTIDE SEQUENCE [LARGE SCALE GENOMIC DNA]</scope>
    <source>
        <strain evidence="2 3">FT92W</strain>
    </source>
</reference>
<feature type="transmembrane region" description="Helical" evidence="1">
    <location>
        <begin position="168"/>
        <end position="190"/>
    </location>
</feature>
<keyword evidence="3" id="KW-1185">Reference proteome</keyword>
<feature type="transmembrane region" description="Helical" evidence="1">
    <location>
        <begin position="88"/>
        <end position="111"/>
    </location>
</feature>
<dbReference type="InterPro" id="IPR034804">
    <property type="entry name" value="SQR/QFR_C/D"/>
</dbReference>
<dbReference type="EMBL" id="WKJJ01000014">
    <property type="protein sequence ID" value="MRV74267.1"/>
    <property type="molecule type" value="Genomic_DNA"/>
</dbReference>
<proteinExistence type="predicted"/>
<gene>
    <name evidence="2" type="ORF">GJ700_21400</name>
</gene>
<sequence length="210" mass="22352">MPVLPPAAIARLHRCSGALLGSFIAIHLVNHLLLLYSQALHRQAMDALRLAYRWPPVEALLLACVVVQVVTGVARLRRNAAAGGWTPARIAGLYLLYFLAVHTLAVLSARSLLNLDTNLYFAAAGLHVWPFAPYFVLHYLLAVVAVFVHLGSALAPRLGIRAPAARTAAMRMACAAGTAAGVAIVAAMAASQVRIPADYLAPFHAILRAV</sequence>
<evidence type="ECO:0000313" key="2">
    <source>
        <dbReference type="EMBL" id="MRV74267.1"/>
    </source>
</evidence>